<protein>
    <submittedName>
        <fullName evidence="2">Uncharacterized protein</fullName>
    </submittedName>
</protein>
<proteinExistence type="predicted"/>
<evidence type="ECO:0000313" key="1">
    <source>
        <dbReference type="EMBL" id="CEK71293.1"/>
    </source>
</evidence>
<evidence type="ECO:0000313" key="3">
    <source>
        <dbReference type="EMBL" id="CEK71295.1"/>
    </source>
</evidence>
<accession>A0A0B6ZRK3</accession>
<organism evidence="2">
    <name type="scientific">Arion vulgaris</name>
    <dbReference type="NCBI Taxonomy" id="1028688"/>
    <lineage>
        <taxon>Eukaryota</taxon>
        <taxon>Metazoa</taxon>
        <taxon>Spiralia</taxon>
        <taxon>Lophotrochozoa</taxon>
        <taxon>Mollusca</taxon>
        <taxon>Gastropoda</taxon>
        <taxon>Heterobranchia</taxon>
        <taxon>Euthyneura</taxon>
        <taxon>Panpulmonata</taxon>
        <taxon>Eupulmonata</taxon>
        <taxon>Stylommatophora</taxon>
        <taxon>Helicina</taxon>
        <taxon>Arionoidea</taxon>
        <taxon>Arionidae</taxon>
        <taxon>Arion</taxon>
    </lineage>
</organism>
<sequence>MGAWRLKKFYTKYDMSCQRFLQSWMSHNYNQRPTGFISMYTLQYPLKVTEHFWVYPECNVMHADGFHYSLVIHISLLLLLDDLLMPSLIANFRSLSIVALSIATSSSSNSCLLIDFSMFSCP</sequence>
<dbReference type="AlphaFoldDB" id="A0A0B6ZRK3"/>
<reference evidence="2" key="1">
    <citation type="submission" date="2014-12" db="EMBL/GenBank/DDBJ databases">
        <title>Insight into the proteome of Arion vulgaris.</title>
        <authorList>
            <person name="Aradska J."/>
            <person name="Bulat T."/>
            <person name="Smidak R."/>
            <person name="Sarate P."/>
            <person name="Gangsoo J."/>
            <person name="Sialana F."/>
            <person name="Bilban M."/>
            <person name="Lubec G."/>
        </authorList>
    </citation>
    <scope>NUCLEOTIDE SEQUENCE</scope>
    <source>
        <tissue evidence="2">Skin</tissue>
    </source>
</reference>
<evidence type="ECO:0000313" key="2">
    <source>
        <dbReference type="EMBL" id="CEK71294.1"/>
    </source>
</evidence>
<gene>
    <name evidence="2" type="primary">ORF77724</name>
    <name evidence="1" type="synonym">ORF77718</name>
    <name evidence="3" type="synonym">ORF77730</name>
</gene>
<dbReference type="EMBL" id="HACG01024429">
    <property type="protein sequence ID" value="CEK71294.1"/>
    <property type="molecule type" value="Transcribed_RNA"/>
</dbReference>
<dbReference type="EMBL" id="HACG01024430">
    <property type="protein sequence ID" value="CEK71295.1"/>
    <property type="molecule type" value="Transcribed_RNA"/>
</dbReference>
<name>A0A0B6ZRK3_9EUPU</name>
<dbReference type="EMBL" id="HACG01024428">
    <property type="protein sequence ID" value="CEK71293.1"/>
    <property type="molecule type" value="Transcribed_RNA"/>
</dbReference>